<accession>A0A917C1S7</accession>
<comment type="caution">
    <text evidence="2">The sequence shown here is derived from an EMBL/GenBank/DDBJ whole genome shotgun (WGS) entry which is preliminary data.</text>
</comment>
<organism evidence="2 3">
    <name type="scientific">Azorhizobium oxalatiphilum</name>
    <dbReference type="NCBI Taxonomy" id="980631"/>
    <lineage>
        <taxon>Bacteria</taxon>
        <taxon>Pseudomonadati</taxon>
        <taxon>Pseudomonadota</taxon>
        <taxon>Alphaproteobacteria</taxon>
        <taxon>Hyphomicrobiales</taxon>
        <taxon>Xanthobacteraceae</taxon>
        <taxon>Azorhizobium</taxon>
    </lineage>
</organism>
<evidence type="ECO:0000313" key="3">
    <source>
        <dbReference type="Proteomes" id="UP000606044"/>
    </source>
</evidence>
<evidence type="ECO:0000313" key="2">
    <source>
        <dbReference type="EMBL" id="GGF67655.1"/>
    </source>
</evidence>
<protein>
    <submittedName>
        <fullName evidence="2">Uncharacterized protein</fullName>
    </submittedName>
</protein>
<reference evidence="2" key="2">
    <citation type="submission" date="2020-09" db="EMBL/GenBank/DDBJ databases">
        <authorList>
            <person name="Sun Q."/>
            <person name="Sedlacek I."/>
        </authorList>
    </citation>
    <scope>NUCLEOTIDE SEQUENCE</scope>
    <source>
        <strain evidence="2">CCM 7897</strain>
    </source>
</reference>
<reference evidence="2" key="1">
    <citation type="journal article" date="2014" name="Int. J. Syst. Evol. Microbiol.">
        <title>Complete genome sequence of Corynebacterium casei LMG S-19264T (=DSM 44701T), isolated from a smear-ripened cheese.</title>
        <authorList>
            <consortium name="US DOE Joint Genome Institute (JGI-PGF)"/>
            <person name="Walter F."/>
            <person name="Albersmeier A."/>
            <person name="Kalinowski J."/>
            <person name="Ruckert C."/>
        </authorList>
    </citation>
    <scope>NUCLEOTIDE SEQUENCE</scope>
    <source>
        <strain evidence="2">CCM 7897</strain>
    </source>
</reference>
<evidence type="ECO:0000256" key="1">
    <source>
        <dbReference type="SAM" id="MobiDB-lite"/>
    </source>
</evidence>
<keyword evidence="3" id="KW-1185">Reference proteome</keyword>
<dbReference type="RefSeq" id="WP_188579818.1">
    <property type="nucleotide sequence ID" value="NZ_BMCT01000004.1"/>
</dbReference>
<sequence length="67" mass="7060">MLVPIQIDATQAKVRGIQEGWWATTQFGEPISGPYPTKEAAIVAIAKRGEDQPTGRPGESGPAPEGT</sequence>
<proteinExistence type="predicted"/>
<dbReference type="AlphaFoldDB" id="A0A917C1S7"/>
<name>A0A917C1S7_9HYPH</name>
<gene>
    <name evidence="2" type="ORF">GCM10007301_29210</name>
</gene>
<feature type="region of interest" description="Disordered" evidence="1">
    <location>
        <begin position="47"/>
        <end position="67"/>
    </location>
</feature>
<dbReference type="EMBL" id="BMCT01000004">
    <property type="protein sequence ID" value="GGF67655.1"/>
    <property type="molecule type" value="Genomic_DNA"/>
</dbReference>
<dbReference type="Proteomes" id="UP000606044">
    <property type="component" value="Unassembled WGS sequence"/>
</dbReference>